<feature type="chain" id="PRO_5046008316" evidence="6">
    <location>
        <begin position="26"/>
        <end position="206"/>
    </location>
</feature>
<dbReference type="PANTHER" id="PTHR20855:SF3">
    <property type="entry name" value="LD03007P"/>
    <property type="match status" value="1"/>
</dbReference>
<dbReference type="RefSeq" id="WP_390260776.1">
    <property type="nucleotide sequence ID" value="NZ_JBHUGH010000006.1"/>
</dbReference>
<feature type="signal peptide" evidence="6">
    <location>
        <begin position="1"/>
        <end position="25"/>
    </location>
</feature>
<reference evidence="8" key="1">
    <citation type="journal article" date="2019" name="Int. J. Syst. Evol. Microbiol.">
        <title>The Global Catalogue of Microorganisms (GCM) 10K type strain sequencing project: providing services to taxonomists for standard genome sequencing and annotation.</title>
        <authorList>
            <consortium name="The Broad Institute Genomics Platform"/>
            <consortium name="The Broad Institute Genome Sequencing Center for Infectious Disease"/>
            <person name="Wu L."/>
            <person name="Ma J."/>
        </authorList>
    </citation>
    <scope>NUCLEOTIDE SEQUENCE [LARGE SCALE GENOMIC DNA]</scope>
    <source>
        <strain evidence="8">CGMCC 4.7242</strain>
    </source>
</reference>
<name>A0ABW4S3T1_9RHOB</name>
<feature type="transmembrane region" description="Helical" evidence="5">
    <location>
        <begin position="94"/>
        <end position="114"/>
    </location>
</feature>
<proteinExistence type="predicted"/>
<evidence type="ECO:0000313" key="8">
    <source>
        <dbReference type="Proteomes" id="UP001597353"/>
    </source>
</evidence>
<comment type="subcellular location">
    <subcellularLocation>
        <location evidence="1">Membrane</location>
        <topology evidence="1">Multi-pass membrane protein</topology>
    </subcellularLocation>
</comment>
<feature type="transmembrane region" description="Helical" evidence="5">
    <location>
        <begin position="35"/>
        <end position="58"/>
    </location>
</feature>
<comment type="caution">
    <text evidence="7">The sequence shown here is derived from an EMBL/GenBank/DDBJ whole genome shotgun (WGS) entry which is preliminary data.</text>
</comment>
<feature type="transmembrane region" description="Helical" evidence="5">
    <location>
        <begin position="148"/>
        <end position="169"/>
    </location>
</feature>
<dbReference type="PANTHER" id="PTHR20855">
    <property type="entry name" value="ADIPOR/PROGESTIN RECEPTOR-RELATED"/>
    <property type="match status" value="1"/>
</dbReference>
<dbReference type="Pfam" id="PF03006">
    <property type="entry name" value="HlyIII"/>
    <property type="match status" value="1"/>
</dbReference>
<evidence type="ECO:0000256" key="4">
    <source>
        <dbReference type="ARBA" id="ARBA00023136"/>
    </source>
</evidence>
<accession>A0ABW4S3T1</accession>
<keyword evidence="3 5" id="KW-1133">Transmembrane helix</keyword>
<dbReference type="InterPro" id="IPR004254">
    <property type="entry name" value="AdipoR/HlyIII-related"/>
</dbReference>
<keyword evidence="4 5" id="KW-0472">Membrane</keyword>
<evidence type="ECO:0000313" key="7">
    <source>
        <dbReference type="EMBL" id="MFD1912269.1"/>
    </source>
</evidence>
<dbReference type="EMBL" id="JBHUGH010000006">
    <property type="protein sequence ID" value="MFD1912269.1"/>
    <property type="molecule type" value="Genomic_DNA"/>
</dbReference>
<protein>
    <submittedName>
        <fullName evidence="7">Hemolysin III family protein</fullName>
    </submittedName>
</protein>
<feature type="transmembrane region" description="Helical" evidence="5">
    <location>
        <begin position="121"/>
        <end position="142"/>
    </location>
</feature>
<dbReference type="Proteomes" id="UP001597353">
    <property type="component" value="Unassembled WGS sequence"/>
</dbReference>
<evidence type="ECO:0000256" key="3">
    <source>
        <dbReference type="ARBA" id="ARBA00022989"/>
    </source>
</evidence>
<evidence type="ECO:0000256" key="2">
    <source>
        <dbReference type="ARBA" id="ARBA00022692"/>
    </source>
</evidence>
<gene>
    <name evidence="7" type="ORF">ACFSGJ_08580</name>
</gene>
<organism evidence="7 8">
    <name type="scientific">Halodurantibacterium flavum</name>
    <dbReference type="NCBI Taxonomy" id="1382802"/>
    <lineage>
        <taxon>Bacteria</taxon>
        <taxon>Pseudomonadati</taxon>
        <taxon>Pseudomonadota</taxon>
        <taxon>Alphaproteobacteria</taxon>
        <taxon>Rhodobacterales</taxon>
        <taxon>Paracoccaceae</taxon>
        <taxon>Halodurantibacterium</taxon>
    </lineage>
</organism>
<keyword evidence="8" id="KW-1185">Reference proteome</keyword>
<evidence type="ECO:0000256" key="6">
    <source>
        <dbReference type="SAM" id="SignalP"/>
    </source>
</evidence>
<evidence type="ECO:0000256" key="5">
    <source>
        <dbReference type="SAM" id="Phobius"/>
    </source>
</evidence>
<keyword evidence="2 5" id="KW-0812">Transmembrane</keyword>
<evidence type="ECO:0000256" key="1">
    <source>
        <dbReference type="ARBA" id="ARBA00004141"/>
    </source>
</evidence>
<keyword evidence="6" id="KW-0732">Signal</keyword>
<feature type="transmembrane region" description="Helical" evidence="5">
    <location>
        <begin position="181"/>
        <end position="199"/>
    </location>
</feature>
<sequence>MSDSAVHVAGLVAVLVAAPALLAYAATQAGDVRTITAVSVYCATLVAMILFSALYNMLRHTRFTPVLRRLDHAAIYFKIAGTYTPFALLSGAPAAFLLGMLWFGAALGTVLRVLVPHRFRWVAFGLYLGMGWAGVVAGWPVLTALSAPVLALIVIGGCLYTFGTVFYLAKNMPFQRTVWHVFVLLASVMFYLAVVMQVGQTAVSGN</sequence>